<evidence type="ECO:0000256" key="1">
    <source>
        <dbReference type="SAM" id="MobiDB-lite"/>
    </source>
</evidence>
<dbReference type="EMBL" id="JBHLVZ010000117">
    <property type="protein sequence ID" value="MFC0389646.1"/>
    <property type="molecule type" value="Genomic_DNA"/>
</dbReference>
<sequence>MSEKAAPLNGLARSSSPEVHKPGRADRIGPFGRVDLLPVADLTCAPDVEDVCLGPLNALPMKRVLPNGGSPGVAGVVDPHPAEAGAERPAVAAPYDRTATVNKPKPTTLSALRQWHAQKKGVFAAYSGDIQVAYIWRKENEPSGR</sequence>
<evidence type="ECO:0000313" key="2">
    <source>
        <dbReference type="EMBL" id="MFC0389646.1"/>
    </source>
</evidence>
<keyword evidence="3" id="KW-1185">Reference proteome</keyword>
<dbReference type="RefSeq" id="WP_377057195.1">
    <property type="nucleotide sequence ID" value="NZ_JBHLVZ010000117.1"/>
</dbReference>
<reference evidence="2 3" key="1">
    <citation type="submission" date="2024-09" db="EMBL/GenBank/DDBJ databases">
        <authorList>
            <person name="Sun Q."/>
            <person name="Mori K."/>
        </authorList>
    </citation>
    <scope>NUCLEOTIDE SEQUENCE [LARGE SCALE GENOMIC DNA]</scope>
    <source>
        <strain evidence="2 3">CCM 7468</strain>
    </source>
</reference>
<feature type="region of interest" description="Disordered" evidence="1">
    <location>
        <begin position="1"/>
        <end position="26"/>
    </location>
</feature>
<accession>A0ABV6J187</accession>
<comment type="caution">
    <text evidence="2">The sequence shown here is derived from an EMBL/GenBank/DDBJ whole genome shotgun (WGS) entry which is preliminary data.</text>
</comment>
<proteinExistence type="predicted"/>
<dbReference type="Proteomes" id="UP001589789">
    <property type="component" value="Unassembled WGS sequence"/>
</dbReference>
<protein>
    <submittedName>
        <fullName evidence="2">Uncharacterized protein</fullName>
    </submittedName>
</protein>
<evidence type="ECO:0000313" key="3">
    <source>
        <dbReference type="Proteomes" id="UP001589789"/>
    </source>
</evidence>
<organism evidence="2 3">
    <name type="scientific">Muricoccus vinaceus</name>
    <dbReference type="NCBI Taxonomy" id="424704"/>
    <lineage>
        <taxon>Bacteria</taxon>
        <taxon>Pseudomonadati</taxon>
        <taxon>Pseudomonadota</taxon>
        <taxon>Alphaproteobacteria</taxon>
        <taxon>Acetobacterales</taxon>
        <taxon>Roseomonadaceae</taxon>
        <taxon>Muricoccus</taxon>
    </lineage>
</organism>
<name>A0ABV6J187_9PROT</name>
<gene>
    <name evidence="2" type="ORF">ACFFIC_29495</name>
</gene>